<keyword evidence="3" id="KW-1185">Reference proteome</keyword>
<feature type="domain" description="F-box" evidence="1">
    <location>
        <begin position="28"/>
        <end position="79"/>
    </location>
</feature>
<comment type="caution">
    <text evidence="2">The sequence shown here is derived from an EMBL/GenBank/DDBJ whole genome shotgun (WGS) entry which is preliminary data.</text>
</comment>
<dbReference type="OrthoDB" id="2322499at2759"/>
<proteinExistence type="predicted"/>
<dbReference type="SUPFAM" id="SSF81383">
    <property type="entry name" value="F-box domain"/>
    <property type="match status" value="1"/>
</dbReference>
<dbReference type="Pfam" id="PF00646">
    <property type="entry name" value="F-box"/>
    <property type="match status" value="1"/>
</dbReference>
<protein>
    <recommendedName>
        <fullName evidence="1">F-box domain-containing protein</fullName>
    </recommendedName>
</protein>
<organism evidence="2 3">
    <name type="scientific">Diversispora epigaea</name>
    <dbReference type="NCBI Taxonomy" id="1348612"/>
    <lineage>
        <taxon>Eukaryota</taxon>
        <taxon>Fungi</taxon>
        <taxon>Fungi incertae sedis</taxon>
        <taxon>Mucoromycota</taxon>
        <taxon>Glomeromycotina</taxon>
        <taxon>Glomeromycetes</taxon>
        <taxon>Diversisporales</taxon>
        <taxon>Diversisporaceae</taxon>
        <taxon>Diversispora</taxon>
    </lineage>
</organism>
<dbReference type="EMBL" id="PQFF01000078">
    <property type="protein sequence ID" value="RHZ84380.1"/>
    <property type="molecule type" value="Genomic_DNA"/>
</dbReference>
<sequence>MANKKLYDDDEPNLLNVKLNDNSNDNKSISLISLTSELLAEICENLSPEDLYILSTVCKKFREFLWSTSRYTQQIWRNSRLKFLCQLRNPFDKEILSEQQYIWLNFLGNSCQFCGIEIKERSEHVIWEFKVLSCHECLENKTSRKRDLLLKKYPMELLSCLPSAANIIKAKFFFTFEIEEQSYYLTDEVNEKLAEYTALKGIDEKDLWLKNKKNETNKFKQCINEMVEEKRNEFFLDIISKNFT</sequence>
<name>A0A397JIH0_9GLOM</name>
<evidence type="ECO:0000313" key="2">
    <source>
        <dbReference type="EMBL" id="RHZ84380.1"/>
    </source>
</evidence>
<dbReference type="SMART" id="SM00256">
    <property type="entry name" value="FBOX"/>
    <property type="match status" value="1"/>
</dbReference>
<dbReference type="Proteomes" id="UP000266861">
    <property type="component" value="Unassembled WGS sequence"/>
</dbReference>
<reference evidence="2 3" key="1">
    <citation type="submission" date="2018-08" db="EMBL/GenBank/DDBJ databases">
        <title>Genome and evolution of the arbuscular mycorrhizal fungus Diversispora epigaea (formerly Glomus versiforme) and its bacterial endosymbionts.</title>
        <authorList>
            <person name="Sun X."/>
            <person name="Fei Z."/>
            <person name="Harrison M."/>
        </authorList>
    </citation>
    <scope>NUCLEOTIDE SEQUENCE [LARGE SCALE GENOMIC DNA]</scope>
    <source>
        <strain evidence="2 3">IT104</strain>
    </source>
</reference>
<dbReference type="InterPro" id="IPR036047">
    <property type="entry name" value="F-box-like_dom_sf"/>
</dbReference>
<accession>A0A397JIH0</accession>
<dbReference type="AlphaFoldDB" id="A0A397JIH0"/>
<dbReference type="InterPro" id="IPR001810">
    <property type="entry name" value="F-box_dom"/>
</dbReference>
<dbReference type="PROSITE" id="PS50181">
    <property type="entry name" value="FBOX"/>
    <property type="match status" value="1"/>
</dbReference>
<gene>
    <name evidence="2" type="ORF">Glove_82g95</name>
</gene>
<evidence type="ECO:0000259" key="1">
    <source>
        <dbReference type="PROSITE" id="PS50181"/>
    </source>
</evidence>
<evidence type="ECO:0000313" key="3">
    <source>
        <dbReference type="Proteomes" id="UP000266861"/>
    </source>
</evidence>